<keyword evidence="2" id="KW-1185">Reference proteome</keyword>
<sequence>MAAWPQSLEVRQRACTIAPMVLPTIAKLGLTAGHRGCGGASPSQHTGAMAGPASPIDIATPRFNSRSPPNQTSNLTSQLKAEGETPSQQTPQHRPSISFMQDRRGSHFGSLRAESFSNMFGTSFHSRPISMKDRQRRDSNNLASSLMNGMSWGGMSVGSFLRDDIMTGTSPYNFQSPSFHSSSYLPKMEANFMKDYICCGITLDSLHELLQHYEEAHAQVPTQTMGRTPKEQQQYPQGRAANATNAAALTQQHHQQQDQGNFGSRQSPMSYNNQNSGLSQGLARDPLNTSHDMDDLDAMEMDDTSAAPAVQQPQHNQFQPQPQFGRQQPRAPQLNVGMANGFGNQQGLRSSTPTTPQANQGFGLQNNPTVSSVNTPTFGQTAGNRGTPNSSAPQTPDVSEVDYSNLYGNGIQFNQQGGDSMNFDNLNLNNNNDGSGLCIDEPAKRLLSKQGGMNGLKTGFPQSQFASNSELAKRLREQQMMQGLNGFGFPGEEVKPFKCPVIGCEKAYKNQNGLKYHKQHGHQNQQLKENPDGTFSIVDPTTSIPYPGTVGMEKEKPYRCEVCGKRYKNLNGLKYHRQHSPPCNPDLKLNPSAVPGVPNNIQGMNVNVAGAGLMGMGTESMGF</sequence>
<evidence type="ECO:0000313" key="2">
    <source>
        <dbReference type="Proteomes" id="UP001320706"/>
    </source>
</evidence>
<name>A0ACC3S6Z3_9PEZI</name>
<gene>
    <name evidence="1" type="primary">SFP1</name>
    <name evidence="1" type="ORF">M8818_007325</name>
</gene>
<proteinExistence type="predicted"/>
<protein>
    <submittedName>
        <fullName evidence="1">Transcriptional regulator of ribosomal biogenesis proteins</fullName>
    </submittedName>
</protein>
<organism evidence="1 2">
    <name type="scientific">Zalaria obscura</name>
    <dbReference type="NCBI Taxonomy" id="2024903"/>
    <lineage>
        <taxon>Eukaryota</taxon>
        <taxon>Fungi</taxon>
        <taxon>Dikarya</taxon>
        <taxon>Ascomycota</taxon>
        <taxon>Pezizomycotina</taxon>
        <taxon>Dothideomycetes</taxon>
        <taxon>Dothideomycetidae</taxon>
        <taxon>Dothideales</taxon>
        <taxon>Zalariaceae</taxon>
        <taxon>Zalaria</taxon>
    </lineage>
</organism>
<reference evidence="1" key="1">
    <citation type="submission" date="2024-02" db="EMBL/GenBank/DDBJ databases">
        <title>Metagenome Assembled Genome of Zalaria obscura JY119.</title>
        <authorList>
            <person name="Vighnesh L."/>
            <person name="Jagadeeshwari U."/>
            <person name="Venkata Ramana C."/>
            <person name="Sasikala C."/>
        </authorList>
    </citation>
    <scope>NUCLEOTIDE SEQUENCE</scope>
    <source>
        <strain evidence="1">JY119</strain>
    </source>
</reference>
<dbReference type="EMBL" id="JAMKPW020000043">
    <property type="protein sequence ID" value="KAK8194138.1"/>
    <property type="molecule type" value="Genomic_DNA"/>
</dbReference>
<dbReference type="Proteomes" id="UP001320706">
    <property type="component" value="Unassembled WGS sequence"/>
</dbReference>
<comment type="caution">
    <text evidence="1">The sequence shown here is derived from an EMBL/GenBank/DDBJ whole genome shotgun (WGS) entry which is preliminary data.</text>
</comment>
<accession>A0ACC3S6Z3</accession>
<evidence type="ECO:0000313" key="1">
    <source>
        <dbReference type="EMBL" id="KAK8194138.1"/>
    </source>
</evidence>